<evidence type="ECO:0000259" key="1">
    <source>
        <dbReference type="Pfam" id="PF01850"/>
    </source>
</evidence>
<dbReference type="InterPro" id="IPR029060">
    <property type="entry name" value="PIN-like_dom_sf"/>
</dbReference>
<evidence type="ECO:0000313" key="2">
    <source>
        <dbReference type="EMBL" id="MBO0952122.1"/>
    </source>
</evidence>
<dbReference type="Pfam" id="PF01850">
    <property type="entry name" value="PIN"/>
    <property type="match status" value="1"/>
</dbReference>
<comment type="caution">
    <text evidence="2">The sequence shown here is derived from an EMBL/GenBank/DDBJ whole genome shotgun (WGS) entry which is preliminary data.</text>
</comment>
<proteinExistence type="predicted"/>
<feature type="domain" description="PIN" evidence="1">
    <location>
        <begin position="1"/>
        <end position="84"/>
    </location>
</feature>
<organism evidence="2 3">
    <name type="scientific">Fibrella forsythiae</name>
    <dbReference type="NCBI Taxonomy" id="2817061"/>
    <lineage>
        <taxon>Bacteria</taxon>
        <taxon>Pseudomonadati</taxon>
        <taxon>Bacteroidota</taxon>
        <taxon>Cytophagia</taxon>
        <taxon>Cytophagales</taxon>
        <taxon>Spirosomataceae</taxon>
        <taxon>Fibrella</taxon>
    </lineage>
</organism>
<accession>A0ABS3JQ46</accession>
<reference evidence="2 3" key="1">
    <citation type="submission" date="2021-03" db="EMBL/GenBank/DDBJ databases">
        <title>Fibrella sp. HMF5405 genome sequencing and assembly.</title>
        <authorList>
            <person name="Kang H."/>
            <person name="Kim H."/>
            <person name="Bae S."/>
            <person name="Joh K."/>
        </authorList>
    </citation>
    <scope>NUCLEOTIDE SEQUENCE [LARGE SCALE GENOMIC DNA]</scope>
    <source>
        <strain evidence="2 3">HMF5405</strain>
    </source>
</reference>
<sequence length="101" mass="11564">MSQLSMQEVAFTMSKFEKPAPLIEEAMSTLRSVAPINYDLTHFERAMRLAAFTGFSSINDCLHTAIAESQNCTEIITYNRKQFDIIRFKTKLKVTILRAIE</sequence>
<dbReference type="Proteomes" id="UP000664628">
    <property type="component" value="Unassembled WGS sequence"/>
</dbReference>
<keyword evidence="3" id="KW-1185">Reference proteome</keyword>
<gene>
    <name evidence="2" type="ORF">J2I46_26310</name>
</gene>
<dbReference type="InterPro" id="IPR002716">
    <property type="entry name" value="PIN_dom"/>
</dbReference>
<dbReference type="EMBL" id="JAFMYW010000010">
    <property type="protein sequence ID" value="MBO0952122.1"/>
    <property type="molecule type" value="Genomic_DNA"/>
</dbReference>
<dbReference type="SUPFAM" id="SSF88723">
    <property type="entry name" value="PIN domain-like"/>
    <property type="match status" value="1"/>
</dbReference>
<evidence type="ECO:0000313" key="3">
    <source>
        <dbReference type="Proteomes" id="UP000664628"/>
    </source>
</evidence>
<dbReference type="Gene3D" id="3.40.50.1010">
    <property type="entry name" value="5'-nuclease"/>
    <property type="match status" value="1"/>
</dbReference>
<protein>
    <submittedName>
        <fullName evidence="2">PIN domain-containing protein</fullName>
    </submittedName>
</protein>
<name>A0ABS3JQ46_9BACT</name>